<dbReference type="InParanoid" id="A0A5J5ES55"/>
<dbReference type="Proteomes" id="UP000326924">
    <property type="component" value="Unassembled WGS sequence"/>
</dbReference>
<dbReference type="InterPro" id="IPR054289">
    <property type="entry name" value="DUF7025"/>
</dbReference>
<feature type="compositionally biased region" description="Low complexity" evidence="1">
    <location>
        <begin position="14"/>
        <end position="46"/>
    </location>
</feature>
<dbReference type="PANTHER" id="PTHR46411:SF1">
    <property type="entry name" value="FAMILY ATPASE, PUTATIVE (AFU_ORTHOLOGUE AFUA_7G05752)-RELATED"/>
    <property type="match status" value="1"/>
</dbReference>
<proteinExistence type="predicted"/>
<sequence length="1007" mass="114189">MSSAQTAAEDREASTPATSISASTSTALEPDTPATSTPEPTPASTEAVEEKKITEEAPSKKRPCSHRKSKSDKEEHKKAEAAAREAAEKEKEKTEKEKEESKKDKKEKKEKKDEKEKDKDEVKKEKKDKDKDKEKKPKKDKKDKKSKKSKKSKKDDSDSDSDSSDSDNSDSDSSDSDSSSSSDSSDSSSSSDSETEDQVLEAAVRLLLARRSHRSRKAKKQQKKKEKAKKRRKEERKALKKAMKDQESDKKDGDESDENRASVLEYKRVDELYDKELHDWDIRDTVPHSKADKYSSFIFTVRRIFDYDGKYVETMIDVKSPLLKDALGEIMSDVRGVSLVEDVPAVDPNMLFNYYPEITAWVETASDPEKAKALAEGKKSKKQKIDPATGVPAVPLTDEEKKDQVCHVKLLIEYLDMDFKNTKATLFPLLENKSITFDLLWSILKPNTIMYTTCAGSNEPRAFKLEYAQLNSSFMRGKWWSIEGRYLEFDGKDNLKDAKDGGGFGWGNVMVDIDAFRGVHKINNLACYPLKYRKDHEELTAKLIERGKKFVSLRGMQYKAHNGLAFMKKKRQYIKVHVKGRIMIDPVTFRRINPNYVISSVKSRNNDAEDDDQANYFHLDSEKDEDEDDQEEGQEEDGGGGGEDDDACSQCCCAEKREEEDEEEKQRKAMRFVQDDRGDWHLVSKAEEEEKSMNVELFEKDEDAAKKELELTDEDYLIASPVVLGWAFNEKLWLEFPVQTVEDIAWNDKAFESLVLPDDQKAIVRALVESHTASSGSNTIDDIVAGKGRGLVSVLHGPPGVGKTLTAEGIAELLRRPLYCVSSGELGTNPSQLEHELQKILDIAHSWGAVLLLDEADVFLEKRTFADMHRNALVSIFLRLLEYFQGILFLTTNRVETFDEAFQSRIHIALRYNELGFKAKVKIWTMFFNMVKAQDGGEFAEADIEWLAKKDFNGRQIKNIVRTAQALAKSKRELMGMKHIRVVMGVAEGFENDLKGTGRMESMHAYA</sequence>
<evidence type="ECO:0000313" key="4">
    <source>
        <dbReference type="Proteomes" id="UP000326924"/>
    </source>
</evidence>
<feature type="compositionally biased region" description="Basic residues" evidence="1">
    <location>
        <begin position="208"/>
        <end position="241"/>
    </location>
</feature>
<feature type="compositionally biased region" description="Basic residues" evidence="1">
    <location>
        <begin position="138"/>
        <end position="152"/>
    </location>
</feature>
<feature type="compositionally biased region" description="Basic and acidic residues" evidence="1">
    <location>
        <begin position="71"/>
        <end position="104"/>
    </location>
</feature>
<dbReference type="InterPro" id="IPR027417">
    <property type="entry name" value="P-loop_NTPase"/>
</dbReference>
<reference evidence="3 4" key="1">
    <citation type="submission" date="2019-09" db="EMBL/GenBank/DDBJ databases">
        <title>Draft genome of the ectomycorrhizal ascomycete Sphaerosporella brunnea.</title>
        <authorList>
            <consortium name="DOE Joint Genome Institute"/>
            <person name="Benucci G.M."/>
            <person name="Marozzi G."/>
            <person name="Antonielli L."/>
            <person name="Sanchez S."/>
            <person name="Marco P."/>
            <person name="Wang X."/>
            <person name="Falini L.B."/>
            <person name="Barry K."/>
            <person name="Haridas S."/>
            <person name="Lipzen A."/>
            <person name="Labutti K."/>
            <person name="Grigoriev I.V."/>
            <person name="Murat C."/>
            <person name="Martin F."/>
            <person name="Albertini E."/>
            <person name="Donnini D."/>
            <person name="Bonito G."/>
        </authorList>
    </citation>
    <scope>NUCLEOTIDE SEQUENCE [LARGE SCALE GENOMIC DNA]</scope>
    <source>
        <strain evidence="3 4">Sb_GMNB300</strain>
    </source>
</reference>
<dbReference type="Pfam" id="PF22942">
    <property type="entry name" value="DUF7025"/>
    <property type="match status" value="1"/>
</dbReference>
<name>A0A5J5ES55_9PEZI</name>
<feature type="region of interest" description="Disordered" evidence="1">
    <location>
        <begin position="620"/>
        <end position="648"/>
    </location>
</feature>
<dbReference type="GO" id="GO:0016887">
    <property type="term" value="F:ATP hydrolysis activity"/>
    <property type="evidence" value="ECO:0007669"/>
    <property type="project" value="InterPro"/>
</dbReference>
<accession>A0A5J5ES55</accession>
<dbReference type="GO" id="GO:0005524">
    <property type="term" value="F:ATP binding"/>
    <property type="evidence" value="ECO:0007669"/>
    <property type="project" value="InterPro"/>
</dbReference>
<evidence type="ECO:0000313" key="3">
    <source>
        <dbReference type="EMBL" id="KAA8900259.1"/>
    </source>
</evidence>
<dbReference type="EMBL" id="VXIS01000156">
    <property type="protein sequence ID" value="KAA8900259.1"/>
    <property type="molecule type" value="Genomic_DNA"/>
</dbReference>
<gene>
    <name evidence="3" type="ORF">FN846DRAFT_959205</name>
</gene>
<protein>
    <recommendedName>
        <fullName evidence="2">AAA+ ATPase domain-containing protein</fullName>
    </recommendedName>
</protein>
<dbReference type="PANTHER" id="PTHR46411">
    <property type="entry name" value="FAMILY ATPASE, PUTATIVE-RELATED"/>
    <property type="match status" value="1"/>
</dbReference>
<feature type="compositionally biased region" description="Basic and acidic residues" evidence="1">
    <location>
        <begin position="242"/>
        <end position="253"/>
    </location>
</feature>
<feature type="compositionally biased region" description="Acidic residues" evidence="1">
    <location>
        <begin position="157"/>
        <end position="175"/>
    </location>
</feature>
<dbReference type="Gene3D" id="3.40.50.300">
    <property type="entry name" value="P-loop containing nucleotide triphosphate hydrolases"/>
    <property type="match status" value="1"/>
</dbReference>
<keyword evidence="4" id="KW-1185">Reference proteome</keyword>
<dbReference type="InterPro" id="IPR003959">
    <property type="entry name" value="ATPase_AAA_core"/>
</dbReference>
<organism evidence="3 4">
    <name type="scientific">Sphaerosporella brunnea</name>
    <dbReference type="NCBI Taxonomy" id="1250544"/>
    <lineage>
        <taxon>Eukaryota</taxon>
        <taxon>Fungi</taxon>
        <taxon>Dikarya</taxon>
        <taxon>Ascomycota</taxon>
        <taxon>Pezizomycotina</taxon>
        <taxon>Pezizomycetes</taxon>
        <taxon>Pezizales</taxon>
        <taxon>Pyronemataceae</taxon>
        <taxon>Sphaerosporella</taxon>
    </lineage>
</organism>
<comment type="caution">
    <text evidence="3">The sequence shown here is derived from an EMBL/GenBank/DDBJ whole genome shotgun (WGS) entry which is preliminary data.</text>
</comment>
<dbReference type="AlphaFoldDB" id="A0A5J5ES55"/>
<feature type="region of interest" description="Disordered" evidence="1">
    <location>
        <begin position="1"/>
        <end position="259"/>
    </location>
</feature>
<dbReference type="CDD" id="cd19481">
    <property type="entry name" value="RecA-like_protease"/>
    <property type="match status" value="1"/>
</dbReference>
<dbReference type="SUPFAM" id="SSF52540">
    <property type="entry name" value="P-loop containing nucleoside triphosphate hydrolases"/>
    <property type="match status" value="1"/>
</dbReference>
<dbReference type="InterPro" id="IPR003593">
    <property type="entry name" value="AAA+_ATPase"/>
</dbReference>
<feature type="compositionally biased region" description="Low complexity" evidence="1">
    <location>
        <begin position="176"/>
        <end position="192"/>
    </location>
</feature>
<evidence type="ECO:0000256" key="1">
    <source>
        <dbReference type="SAM" id="MobiDB-lite"/>
    </source>
</evidence>
<feature type="compositionally biased region" description="Basic residues" evidence="1">
    <location>
        <begin position="60"/>
        <end position="70"/>
    </location>
</feature>
<feature type="compositionally biased region" description="Basic and acidic residues" evidence="1">
    <location>
        <begin position="48"/>
        <end position="59"/>
    </location>
</feature>
<evidence type="ECO:0000259" key="2">
    <source>
        <dbReference type="SMART" id="SM00382"/>
    </source>
</evidence>
<dbReference type="SMART" id="SM00382">
    <property type="entry name" value="AAA"/>
    <property type="match status" value="1"/>
</dbReference>
<dbReference type="OrthoDB" id="10042665at2759"/>
<dbReference type="Pfam" id="PF00004">
    <property type="entry name" value="AAA"/>
    <property type="match status" value="1"/>
</dbReference>
<feature type="domain" description="AAA+ ATPase" evidence="2">
    <location>
        <begin position="789"/>
        <end position="914"/>
    </location>
</feature>
<feature type="compositionally biased region" description="Basic and acidic residues" evidence="1">
    <location>
        <begin position="110"/>
        <end position="137"/>
    </location>
</feature>
<feature type="compositionally biased region" description="Acidic residues" evidence="1">
    <location>
        <begin position="622"/>
        <end position="647"/>
    </location>
</feature>